<accession>N8S611</accession>
<gene>
    <name evidence="2" type="ORF">F985_03887</name>
</gene>
<sequence>MSDETYSTENSSERNFTSNVLELYRIFLILRNLSYNLNTEIQFDGINSSELFKEFEQTASRISDFTLFYKPESNLKDSVERLYFEIKEIINPYNSIFNTSVFNHYDDFDIIWRVTNEIKEIYLSNKSNYSKSTESTNYFFKTKPQFESIKATYDSFLDTIKVKDELNRISSDLTNVLNKSTALDNLIDDFEKSHTSFKVFEEKQFNDETKKIYDNIYIAEYRLANAFRDYAICSFIIIAGIACFNFLLPTLEGIINFLKIGKFQTTPVDIYFFVKTVFLLLLTAPGWYFTRESSKHRQVAYKAKIISSELSALPYYLADLNEKDRHEMRMKMADKFFGQELYNDKKSDSSNVSEQTKATTEAIKTINALLSKPSTGLANHDK</sequence>
<comment type="caution">
    <text evidence="2">The sequence shown here is derived from an EMBL/GenBank/DDBJ whole genome shotgun (WGS) entry which is preliminary data.</text>
</comment>
<name>N8S611_9GAMM</name>
<evidence type="ECO:0000256" key="1">
    <source>
        <dbReference type="SAM" id="Phobius"/>
    </source>
</evidence>
<evidence type="ECO:0000313" key="3">
    <source>
        <dbReference type="Proteomes" id="UP000013065"/>
    </source>
</evidence>
<feature type="transmembrane region" description="Helical" evidence="1">
    <location>
        <begin position="270"/>
        <end position="289"/>
    </location>
</feature>
<proteinExistence type="predicted"/>
<organism evidence="2 3">
    <name type="scientific">Acinetobacter seifertii</name>
    <dbReference type="NCBI Taxonomy" id="1530123"/>
    <lineage>
        <taxon>Bacteria</taxon>
        <taxon>Pseudomonadati</taxon>
        <taxon>Pseudomonadota</taxon>
        <taxon>Gammaproteobacteria</taxon>
        <taxon>Moraxellales</taxon>
        <taxon>Moraxellaceae</taxon>
        <taxon>Acinetobacter</taxon>
        <taxon>Acinetobacter calcoaceticus/baumannii complex</taxon>
    </lineage>
</organism>
<keyword evidence="1" id="KW-0812">Transmembrane</keyword>
<feature type="transmembrane region" description="Helical" evidence="1">
    <location>
        <begin position="230"/>
        <end position="250"/>
    </location>
</feature>
<dbReference type="PATRIC" id="fig|520709.3.peg.3819"/>
<dbReference type="AlphaFoldDB" id="N8S611"/>
<dbReference type="Proteomes" id="UP000013065">
    <property type="component" value="Unassembled WGS sequence"/>
</dbReference>
<dbReference type="RefSeq" id="WP_004703679.1">
    <property type="nucleotide sequence ID" value="NZ_KB851200.1"/>
</dbReference>
<dbReference type="OrthoDB" id="6692270at2"/>
<reference evidence="2 3" key="2">
    <citation type="journal article" date="2015" name="Int. J. Syst. Evol. Microbiol.">
        <title>Acinetobacter seifertii sp. nov., a member of the Acinetobacter calcoaceticus-Acinetobacter baumannii complex isolated from human clinical specimens.</title>
        <authorList>
            <person name="Nemec A."/>
            <person name="Krizova L."/>
            <person name="Maixnerova M."/>
            <person name="Sedo O."/>
            <person name="Brisse S."/>
            <person name="Higgins P.G."/>
        </authorList>
    </citation>
    <scope>NUCLEOTIDE SEQUENCE [LARGE SCALE GENOMIC DNA]</scope>
    <source>
        <strain evidence="2 3">NIPH 973</strain>
    </source>
</reference>
<reference evidence="3" key="1">
    <citation type="submission" date="2013-02" db="EMBL/GenBank/DDBJ databases">
        <title>The Genome Sequence of Acinetobacter sp. NIPH 973.</title>
        <authorList>
            <consortium name="The Broad Institute Genome Sequencing Platform"/>
            <consortium name="The Broad Institute Genome Sequencing Center for Infectious Disease"/>
            <person name="Cerqueira G."/>
            <person name="Feldgarden M."/>
            <person name="Courvalin P."/>
            <person name="Perichon B."/>
            <person name="Grillot-Courvalin C."/>
            <person name="Clermont D."/>
            <person name="Rocha E."/>
            <person name="Yoon E.-J."/>
            <person name="Nemec A."/>
            <person name="Walker B."/>
            <person name="Young S.K."/>
            <person name="Zeng Q."/>
            <person name="Gargeya S."/>
            <person name="Fitzgerald M."/>
            <person name="Haas B."/>
            <person name="Abouelleil A."/>
            <person name="Alvarado L."/>
            <person name="Arachchi H.M."/>
            <person name="Berlin A.M."/>
            <person name="Chapman S.B."/>
            <person name="Dewar J."/>
            <person name="Goldberg J."/>
            <person name="Griggs A."/>
            <person name="Gujja S."/>
            <person name="Hansen M."/>
            <person name="Howarth C."/>
            <person name="Imamovic A."/>
            <person name="Larimer J."/>
            <person name="McCowan C."/>
            <person name="Murphy C."/>
            <person name="Neiman D."/>
            <person name="Pearson M."/>
            <person name="Priest M."/>
            <person name="Roberts A."/>
            <person name="Saif S."/>
            <person name="Shea T."/>
            <person name="Sisk P."/>
            <person name="Sykes S."/>
            <person name="Wortman J."/>
            <person name="Nusbaum C."/>
            <person name="Birren B."/>
        </authorList>
    </citation>
    <scope>NUCLEOTIDE SEQUENCE [LARGE SCALE GENOMIC DNA]</scope>
    <source>
        <strain evidence="3">NIPH 973</strain>
    </source>
</reference>
<keyword evidence="1" id="KW-1133">Transmembrane helix</keyword>
<protein>
    <submittedName>
        <fullName evidence="2">Uncharacterized protein</fullName>
    </submittedName>
</protein>
<keyword evidence="1" id="KW-0472">Membrane</keyword>
<evidence type="ECO:0000313" key="2">
    <source>
        <dbReference type="EMBL" id="ENU42988.1"/>
    </source>
</evidence>
<dbReference type="EMBL" id="APOO01000022">
    <property type="protein sequence ID" value="ENU42988.1"/>
    <property type="molecule type" value="Genomic_DNA"/>
</dbReference>
<dbReference type="HOGENOM" id="CLU_722854_0_0_6"/>